<sequence length="99" mass="11608">MNTEWSPLPLLCFFVVTVVCWLLAAASRKHTRRRQLQKIKDSIVAERNLTRRFTLLCLESARHKPGIPGLERQLEWMSRSLLKIRCDIMDEVLDVELNC</sequence>
<name>A0A3B0L0D4_DROGU</name>
<evidence type="ECO:0000313" key="3">
    <source>
        <dbReference type="Proteomes" id="UP000268350"/>
    </source>
</evidence>
<keyword evidence="1" id="KW-0812">Transmembrane</keyword>
<dbReference type="EMBL" id="OUUW01000036">
    <property type="protein sequence ID" value="SPP89848.1"/>
    <property type="molecule type" value="Genomic_DNA"/>
</dbReference>
<gene>
    <name evidence="2" type="ORF">DGUA_6G020800</name>
</gene>
<dbReference type="AlphaFoldDB" id="A0A3B0L0D4"/>
<evidence type="ECO:0000256" key="1">
    <source>
        <dbReference type="SAM" id="Phobius"/>
    </source>
</evidence>
<dbReference type="Proteomes" id="UP000268350">
    <property type="component" value="Unassembled WGS sequence"/>
</dbReference>
<keyword evidence="1" id="KW-0472">Membrane</keyword>
<keyword evidence="3" id="KW-1185">Reference proteome</keyword>
<reference evidence="3" key="1">
    <citation type="submission" date="2018-01" db="EMBL/GenBank/DDBJ databases">
        <authorList>
            <person name="Alioto T."/>
            <person name="Alioto T."/>
        </authorList>
    </citation>
    <scope>NUCLEOTIDE SEQUENCE [LARGE SCALE GENOMIC DNA]</scope>
</reference>
<protein>
    <submittedName>
        <fullName evidence="2">Uncharacterized protein</fullName>
    </submittedName>
</protein>
<feature type="transmembrane region" description="Helical" evidence="1">
    <location>
        <begin position="6"/>
        <end position="26"/>
    </location>
</feature>
<organism evidence="2 3">
    <name type="scientific">Drosophila guanche</name>
    <name type="common">Fruit fly</name>
    <dbReference type="NCBI Taxonomy" id="7266"/>
    <lineage>
        <taxon>Eukaryota</taxon>
        <taxon>Metazoa</taxon>
        <taxon>Ecdysozoa</taxon>
        <taxon>Arthropoda</taxon>
        <taxon>Hexapoda</taxon>
        <taxon>Insecta</taxon>
        <taxon>Pterygota</taxon>
        <taxon>Neoptera</taxon>
        <taxon>Endopterygota</taxon>
        <taxon>Diptera</taxon>
        <taxon>Brachycera</taxon>
        <taxon>Muscomorpha</taxon>
        <taxon>Ephydroidea</taxon>
        <taxon>Drosophilidae</taxon>
        <taxon>Drosophila</taxon>
        <taxon>Sophophora</taxon>
    </lineage>
</organism>
<evidence type="ECO:0000313" key="2">
    <source>
        <dbReference type="EMBL" id="SPP89848.1"/>
    </source>
</evidence>
<accession>A0A3B0L0D4</accession>
<keyword evidence="1" id="KW-1133">Transmembrane helix</keyword>
<proteinExistence type="predicted"/>